<dbReference type="GeneID" id="35868251"/>
<keyword evidence="1" id="KW-1133">Transmembrane helix</keyword>
<evidence type="ECO:0000313" key="2">
    <source>
        <dbReference type="EMBL" id="PKZ15440.1"/>
    </source>
</evidence>
<sequence>MMYSVTLAGTFQGNPAATFSSTPVLIALLVAAVLAIICIIASVITFLPRTDKNRHQNEHKKAVGGADFTRRVQTVNKSFDAGKISKTEAFHELAAIARQFASTRLHTDITSHTLADLEHMKHAHTQHAEGMNLLRSTIEGLYPPEFAYEATNARSAQVTVNDACRWVTSVIERWDA</sequence>
<feature type="transmembrane region" description="Helical" evidence="1">
    <location>
        <begin position="25"/>
        <end position="47"/>
    </location>
</feature>
<keyword evidence="1" id="KW-0812">Transmembrane</keyword>
<accession>A0A2I1M5M9</accession>
<evidence type="ECO:0000256" key="1">
    <source>
        <dbReference type="SAM" id="Phobius"/>
    </source>
</evidence>
<evidence type="ECO:0000313" key="3">
    <source>
        <dbReference type="Proteomes" id="UP000242263"/>
    </source>
</evidence>
<dbReference type="EMBL" id="PKGU01000002">
    <property type="protein sequence ID" value="PKZ15440.1"/>
    <property type="molecule type" value="Genomic_DNA"/>
</dbReference>
<dbReference type="Proteomes" id="UP000242263">
    <property type="component" value="Unassembled WGS sequence"/>
</dbReference>
<organism evidence="2 3">
    <name type="scientific">Alloscardovia omnicolens</name>
    <dbReference type="NCBI Taxonomy" id="419015"/>
    <lineage>
        <taxon>Bacteria</taxon>
        <taxon>Bacillati</taxon>
        <taxon>Actinomycetota</taxon>
        <taxon>Actinomycetes</taxon>
        <taxon>Bifidobacteriales</taxon>
        <taxon>Bifidobacteriaceae</taxon>
        <taxon>Alloscardovia</taxon>
    </lineage>
</organism>
<gene>
    <name evidence="2" type="ORF">CYJ32_03425</name>
</gene>
<reference evidence="2 3" key="1">
    <citation type="submission" date="2017-12" db="EMBL/GenBank/DDBJ databases">
        <title>Phylogenetic diversity of female urinary microbiome.</title>
        <authorList>
            <person name="Thomas-White K."/>
            <person name="Wolfe A.J."/>
        </authorList>
    </citation>
    <scope>NUCLEOTIDE SEQUENCE [LARGE SCALE GENOMIC DNA]</scope>
    <source>
        <strain evidence="2 3">UMB0064</strain>
    </source>
</reference>
<comment type="caution">
    <text evidence="2">The sequence shown here is derived from an EMBL/GenBank/DDBJ whole genome shotgun (WGS) entry which is preliminary data.</text>
</comment>
<dbReference type="RefSeq" id="WP_022856546.1">
    <property type="nucleotide sequence ID" value="NZ_JASOFK010000002.1"/>
</dbReference>
<dbReference type="AlphaFoldDB" id="A0A2I1M5M9"/>
<protein>
    <submittedName>
        <fullName evidence="2">Uncharacterized protein</fullName>
    </submittedName>
</protein>
<name>A0A2I1M5M9_9BIFI</name>
<proteinExistence type="predicted"/>
<keyword evidence="1" id="KW-0472">Membrane</keyword>